<dbReference type="AlphaFoldDB" id="A0A5B7FKK8"/>
<sequence length="83" mass="9590">MDALELLNLNIEGNPSRKRPSVLTFVNMLATQCFTEAGRRLSKRRTWGRRPPHVPPAQHKQTSAVLKEYFNYQSSTVQTRCYP</sequence>
<gene>
    <name evidence="1" type="ORF">E2C01_039365</name>
</gene>
<evidence type="ECO:0000313" key="1">
    <source>
        <dbReference type="EMBL" id="MPC45659.1"/>
    </source>
</evidence>
<dbReference type="EMBL" id="VSRR010006829">
    <property type="protein sequence ID" value="MPC45659.1"/>
    <property type="molecule type" value="Genomic_DNA"/>
</dbReference>
<reference evidence="1 2" key="1">
    <citation type="submission" date="2019-05" db="EMBL/GenBank/DDBJ databases">
        <title>Another draft genome of Portunus trituberculatus and its Hox gene families provides insights of decapod evolution.</title>
        <authorList>
            <person name="Jeong J.-H."/>
            <person name="Song I."/>
            <person name="Kim S."/>
            <person name="Choi T."/>
            <person name="Kim D."/>
            <person name="Ryu S."/>
            <person name="Kim W."/>
        </authorList>
    </citation>
    <scope>NUCLEOTIDE SEQUENCE [LARGE SCALE GENOMIC DNA]</scope>
    <source>
        <tissue evidence="1">Muscle</tissue>
    </source>
</reference>
<protein>
    <submittedName>
        <fullName evidence="1">Uncharacterized protein</fullName>
    </submittedName>
</protein>
<evidence type="ECO:0000313" key="2">
    <source>
        <dbReference type="Proteomes" id="UP000324222"/>
    </source>
</evidence>
<organism evidence="1 2">
    <name type="scientific">Portunus trituberculatus</name>
    <name type="common">Swimming crab</name>
    <name type="synonym">Neptunus trituberculatus</name>
    <dbReference type="NCBI Taxonomy" id="210409"/>
    <lineage>
        <taxon>Eukaryota</taxon>
        <taxon>Metazoa</taxon>
        <taxon>Ecdysozoa</taxon>
        <taxon>Arthropoda</taxon>
        <taxon>Crustacea</taxon>
        <taxon>Multicrustacea</taxon>
        <taxon>Malacostraca</taxon>
        <taxon>Eumalacostraca</taxon>
        <taxon>Eucarida</taxon>
        <taxon>Decapoda</taxon>
        <taxon>Pleocyemata</taxon>
        <taxon>Brachyura</taxon>
        <taxon>Eubrachyura</taxon>
        <taxon>Portunoidea</taxon>
        <taxon>Portunidae</taxon>
        <taxon>Portuninae</taxon>
        <taxon>Portunus</taxon>
    </lineage>
</organism>
<comment type="caution">
    <text evidence="1">The sequence shown here is derived from an EMBL/GenBank/DDBJ whole genome shotgun (WGS) entry which is preliminary data.</text>
</comment>
<proteinExistence type="predicted"/>
<accession>A0A5B7FKK8</accession>
<name>A0A5B7FKK8_PORTR</name>
<dbReference type="Proteomes" id="UP000324222">
    <property type="component" value="Unassembled WGS sequence"/>
</dbReference>
<keyword evidence="2" id="KW-1185">Reference proteome</keyword>